<keyword evidence="1" id="KW-0472">Membrane</keyword>
<name>A0A0T8U2Z3_9STRE</name>
<accession>A0A0T8U2Z3</accession>
<evidence type="ECO:0000256" key="1">
    <source>
        <dbReference type="SAM" id="Phobius"/>
    </source>
</evidence>
<dbReference type="EMBL" id="CMJT01000002">
    <property type="protein sequence ID" value="CKA71912.1"/>
    <property type="molecule type" value="Genomic_DNA"/>
</dbReference>
<evidence type="ECO:0000313" key="3">
    <source>
        <dbReference type="Proteomes" id="UP000041827"/>
    </source>
</evidence>
<feature type="transmembrane region" description="Helical" evidence="1">
    <location>
        <begin position="105"/>
        <end position="128"/>
    </location>
</feature>
<dbReference type="AlphaFoldDB" id="A0A0T8U2Z3"/>
<organism evidence="2 3">
    <name type="scientific">Streptococcus pseudopneumoniae</name>
    <dbReference type="NCBI Taxonomy" id="257758"/>
    <lineage>
        <taxon>Bacteria</taxon>
        <taxon>Bacillati</taxon>
        <taxon>Bacillota</taxon>
        <taxon>Bacilli</taxon>
        <taxon>Lactobacillales</taxon>
        <taxon>Streptococcaceae</taxon>
        <taxon>Streptococcus</taxon>
    </lineage>
</organism>
<keyword evidence="1" id="KW-0812">Transmembrane</keyword>
<proteinExistence type="predicted"/>
<feature type="transmembrane region" description="Helical" evidence="1">
    <location>
        <begin position="148"/>
        <end position="171"/>
    </location>
</feature>
<feature type="transmembrane region" description="Helical" evidence="1">
    <location>
        <begin position="242"/>
        <end position="263"/>
    </location>
</feature>
<dbReference type="RefSeq" id="WP_050261201.1">
    <property type="nucleotide sequence ID" value="NZ_CMJT01000002.1"/>
</dbReference>
<reference evidence="3" key="1">
    <citation type="submission" date="2015-03" db="EMBL/GenBank/DDBJ databases">
        <authorList>
            <consortium name="Pathogen Informatics"/>
        </authorList>
    </citation>
    <scope>NUCLEOTIDE SEQUENCE [LARGE SCALE GENOMIC DNA]</scope>
    <source>
        <strain evidence="3">SMRU2248</strain>
    </source>
</reference>
<dbReference type="Proteomes" id="UP000041827">
    <property type="component" value="Unassembled WGS sequence"/>
</dbReference>
<protein>
    <recommendedName>
        <fullName evidence="4">Beta-carotene 15,15'-monooxygenase</fullName>
    </recommendedName>
</protein>
<evidence type="ECO:0008006" key="4">
    <source>
        <dbReference type="Google" id="ProtNLM"/>
    </source>
</evidence>
<gene>
    <name evidence="2" type="ORF">ERS021757_00382</name>
</gene>
<keyword evidence="1" id="KW-1133">Transmembrane helix</keyword>
<feature type="transmembrane region" description="Helical" evidence="1">
    <location>
        <begin position="14"/>
        <end position="32"/>
    </location>
</feature>
<sequence>MKLLLPFKYTLKDWRIWIGLLFSLVVALMMSYTDLTIKLDGRNSLAVPDYFMLSFSRNLAMSLYILTAASTVVTDFSQDYHQNRLPFLLSRMSLRQYASSFVKRLIFRSYFVGLTLGFCFLILLSFYFPLTNSHYSSTFSNQWLLNQGFIFLFYFLLISLIGLYFAFFTLLGGVLSVFYPNVLMVYLLPSTAWFVLTTFGLERVLPFFTLPHIVLTTDDYLREGLAYFQVGDENFRNIFSLLYPYIFLTLWTLLSIEIIRLALKKHWHFYDKE</sequence>
<feature type="transmembrane region" description="Helical" evidence="1">
    <location>
        <begin position="183"/>
        <end position="201"/>
    </location>
</feature>
<evidence type="ECO:0000313" key="2">
    <source>
        <dbReference type="EMBL" id="CKA71912.1"/>
    </source>
</evidence>